<protein>
    <submittedName>
        <fullName evidence="2">Uncharacterized protein</fullName>
    </submittedName>
</protein>
<feature type="region of interest" description="Disordered" evidence="1">
    <location>
        <begin position="56"/>
        <end position="115"/>
    </location>
</feature>
<feature type="region of interest" description="Disordered" evidence="1">
    <location>
        <begin position="127"/>
        <end position="249"/>
    </location>
</feature>
<feature type="compositionally biased region" description="Polar residues" evidence="1">
    <location>
        <begin position="239"/>
        <end position="249"/>
    </location>
</feature>
<feature type="compositionally biased region" description="Basic and acidic residues" evidence="1">
    <location>
        <begin position="424"/>
        <end position="437"/>
    </location>
</feature>
<reference evidence="2" key="1">
    <citation type="journal article" date="2020" name="Fungal Divers.">
        <title>Resolving the Mortierellaceae phylogeny through synthesis of multi-gene phylogenetics and phylogenomics.</title>
        <authorList>
            <person name="Vandepol N."/>
            <person name="Liber J."/>
            <person name="Desiro A."/>
            <person name="Na H."/>
            <person name="Kennedy M."/>
            <person name="Barry K."/>
            <person name="Grigoriev I.V."/>
            <person name="Miller A.N."/>
            <person name="O'Donnell K."/>
            <person name="Stajich J.E."/>
            <person name="Bonito G."/>
        </authorList>
    </citation>
    <scope>NUCLEOTIDE SEQUENCE</scope>
    <source>
        <strain evidence="2">KOD1015</strain>
    </source>
</reference>
<keyword evidence="3" id="KW-1185">Reference proteome</keyword>
<organism evidence="2 3">
    <name type="scientific">Lunasporangiospora selenospora</name>
    <dbReference type="NCBI Taxonomy" id="979761"/>
    <lineage>
        <taxon>Eukaryota</taxon>
        <taxon>Fungi</taxon>
        <taxon>Fungi incertae sedis</taxon>
        <taxon>Mucoromycota</taxon>
        <taxon>Mortierellomycotina</taxon>
        <taxon>Mortierellomycetes</taxon>
        <taxon>Mortierellales</taxon>
        <taxon>Mortierellaceae</taxon>
        <taxon>Lunasporangiospora</taxon>
    </lineage>
</organism>
<feature type="compositionally biased region" description="Polar residues" evidence="1">
    <location>
        <begin position="453"/>
        <end position="463"/>
    </location>
</feature>
<feature type="compositionally biased region" description="Low complexity" evidence="1">
    <location>
        <begin position="690"/>
        <end position="702"/>
    </location>
</feature>
<proteinExistence type="predicted"/>
<dbReference type="EMBL" id="JAABOA010002242">
    <property type="protein sequence ID" value="KAF9580163.1"/>
    <property type="molecule type" value="Genomic_DNA"/>
</dbReference>
<feature type="region of interest" description="Disordered" evidence="1">
    <location>
        <begin position="403"/>
        <end position="463"/>
    </location>
</feature>
<gene>
    <name evidence="2" type="ORF">BGW38_003303</name>
</gene>
<name>A0A9P6KCT4_9FUNG</name>
<evidence type="ECO:0000256" key="1">
    <source>
        <dbReference type="SAM" id="MobiDB-lite"/>
    </source>
</evidence>
<sequence length="841" mass="90548">MHHTIEANEDTSFESSVMATIESYCINEPAAHAAPITGASTDADADAATDQKVARSAFGFPRAAPGRRAGYVRKGPVQSDSDEDDENEVDNINGNDDESEDENTSFPHADRRVDGLLKPFSQTRLSTGVAVKPGQNYVRKAPLNSDTESDEESQETAVSASSPQSSKLLTPTSEPKDSDDDTDSESNKPMSNRVSRTPGRVRVAGPGQNYVRKAPVDSDTESDEDRLDGKPTTGLGAGSQRNESLSAVSIKTGSTTSLASASNTAPYTNAQLSKTTTPSSSTTTLLATSEMAAPTLPLGRAIHMPVNGINGFAASSPSLAPEVMGAGLIGLQGSPVAGSTINYMDPNSSAAVSLAGSMAIYQQQQQEMMMIVQQQQLQIATMQQQQQAYQIMLLQQQHQHQHQLQSALAKKDSHASGENTETTSKTDEGDSKENKTSDDDDDDDTPLGEKLQHSSQAPPQLQPLSVIPTIPQFAPLVPPTPMTPPTMSMQLPYTAFSTPPTAAHLSPLLQQQYVYTSPSLHQSPQPRNRSRQTSNASLHSIHSVSSAPALYQQYVPVNSSPLMHHSVPSLYQHHQLSNSQSRLASLIEEEQARVFQEQQQQQHLMLIQQQQNQVHQHQQQLQFQQSALTQSVSAPSLLTSSFPAGYRHSMSSITLGQLQQDRGSMTSLHSTGSNGSNNSAGSNGSGGHGPSATKAASAASNPARQSMVIMPSYQTSQPQPQQPLVGMGASPSPYHPQNHFMHAGGPAPQQYPTPHHTLIHVEAKPPPPQTGLVGAITAMERDKKLAKAQGTNQLQYQYQQQQQQQHAAMAMTAEKERWLQEQRRIAWETSQMGQQQPMGGA</sequence>
<feature type="region of interest" description="Disordered" evidence="1">
    <location>
        <begin position="660"/>
        <end position="702"/>
    </location>
</feature>
<accession>A0A9P6KCT4</accession>
<evidence type="ECO:0000313" key="3">
    <source>
        <dbReference type="Proteomes" id="UP000780801"/>
    </source>
</evidence>
<feature type="compositionally biased region" description="Acidic residues" evidence="1">
    <location>
        <begin position="80"/>
        <end position="103"/>
    </location>
</feature>
<evidence type="ECO:0000313" key="2">
    <source>
        <dbReference type="EMBL" id="KAF9580163.1"/>
    </source>
</evidence>
<feature type="compositionally biased region" description="Low complexity" evidence="1">
    <location>
        <begin position="670"/>
        <end position="682"/>
    </location>
</feature>
<dbReference type="Proteomes" id="UP000780801">
    <property type="component" value="Unassembled WGS sequence"/>
</dbReference>
<comment type="caution">
    <text evidence="2">The sequence shown here is derived from an EMBL/GenBank/DDBJ whole genome shotgun (WGS) entry which is preliminary data.</text>
</comment>
<dbReference type="AlphaFoldDB" id="A0A9P6KCT4"/>
<feature type="compositionally biased region" description="Polar residues" evidence="1">
    <location>
        <begin position="157"/>
        <end position="173"/>
    </location>
</feature>
<feature type="non-terminal residue" evidence="2">
    <location>
        <position position="841"/>
    </location>
</feature>
<feature type="compositionally biased region" description="Polar residues" evidence="1">
    <location>
        <begin position="660"/>
        <end position="669"/>
    </location>
</feature>
<feature type="region of interest" description="Disordered" evidence="1">
    <location>
        <begin position="518"/>
        <end position="540"/>
    </location>
</feature>
<dbReference type="OrthoDB" id="2422891at2759"/>